<dbReference type="EMBL" id="JAYWMA010000003">
    <property type="protein sequence ID" value="MEX3528295.1"/>
    <property type="molecule type" value="Genomic_DNA"/>
</dbReference>
<dbReference type="InterPro" id="IPR044946">
    <property type="entry name" value="Restrct_endonuc_typeI_TRD_sf"/>
</dbReference>
<keyword evidence="2" id="KW-0238">DNA-binding</keyword>
<evidence type="ECO:0000256" key="1">
    <source>
        <dbReference type="ARBA" id="ARBA00022747"/>
    </source>
</evidence>
<dbReference type="Pfam" id="PF02384">
    <property type="entry name" value="N6_Mtase"/>
    <property type="match status" value="1"/>
</dbReference>
<dbReference type="InterPro" id="IPR029063">
    <property type="entry name" value="SAM-dependent_MTases_sf"/>
</dbReference>
<gene>
    <name evidence="5" type="ORF">VVR64_04320</name>
</gene>
<dbReference type="GO" id="GO:0032259">
    <property type="term" value="P:methylation"/>
    <property type="evidence" value="ECO:0007669"/>
    <property type="project" value="UniProtKB-KW"/>
</dbReference>
<dbReference type="PRINTS" id="PR00507">
    <property type="entry name" value="N12N6MTFRASE"/>
</dbReference>
<reference evidence="5 6" key="1">
    <citation type="journal article" date="2024" name="Fungal Genet. Biol.">
        <title>The porcine skin microbiome exhibits broad fungal antagonism.</title>
        <authorList>
            <person name="De La Cruz K.F."/>
            <person name="Townsend E.C."/>
            <person name="Alex Cheong J.Z."/>
            <person name="Salamzade R."/>
            <person name="Liu A."/>
            <person name="Sandstrom S."/>
            <person name="Davila E."/>
            <person name="Huang L."/>
            <person name="Xu K.H."/>
            <person name="Wu S.Y."/>
            <person name="Meudt J.J."/>
            <person name="Shanmuganayagam D."/>
            <person name="Gibson A.L.F."/>
            <person name="Kalan L.R."/>
        </authorList>
    </citation>
    <scope>NUCLEOTIDE SEQUENCE [LARGE SCALE GENOMIC DNA]</scope>
    <source>
        <strain evidence="5 6">LK2569</strain>
    </source>
</reference>
<feature type="coiled-coil region" evidence="3">
    <location>
        <begin position="645"/>
        <end position="672"/>
    </location>
</feature>
<evidence type="ECO:0000256" key="2">
    <source>
        <dbReference type="ARBA" id="ARBA00023125"/>
    </source>
</evidence>
<dbReference type="GO" id="GO:0008168">
    <property type="term" value="F:methyltransferase activity"/>
    <property type="evidence" value="ECO:0007669"/>
    <property type="project" value="UniProtKB-KW"/>
</dbReference>
<dbReference type="SUPFAM" id="SSF116734">
    <property type="entry name" value="DNA methylase specificity domain"/>
    <property type="match status" value="1"/>
</dbReference>
<sequence length="684" mass="73778">MTAPAGRLAIKDIAALADVTRAAVSNWRARHEDFPSPTEDSSARRPLFDLDEVLSWLDSKDLLPEGAAQKQTQVQLQALANTLRGVLPPTEISPVVLYLLALRKQSAADMDSTAWQSAISATSRDELAKVLETAPSPTGTPLVRDLHIAERIRDTFTDAHASSLTVGINNLRIKDYGNAAQLIVDAFLGLGGRGYDSMFGTSNSASSALLANAASTTLTDGDTVFDPACGIGGTLFALRKNAEGLTIVGNDIDLWTVSIAQLHAYLSDIPASFTRTDSLTQDLHEDVRANTIVAEPPFAARVERRVQQVLLARAGIEVNGSFLIEEAFLLYALAHLAPGGHAYVLTPAAAAFRLPATQLRQTLVAHGVVEAVIQLPPKLLSYSAIPTLLWVLRTPDSTPDTTVLIADASAAASPQTQVEEWLKDLRSGREASIPSKRLTLAELITSEGTLLPAQLLREEPDQQESREKLKKSVAEMISTLDSLQDMGQVRDGVFESLPTPTGHTSLQQLIDAGRLTRLRGTYRRDKNEIPDTGVKARLAHVRAKHSSIDEVRVPGNSAWLEDRDILVPEVAGVPARVFHSDGSRWIASANLTILRVTDPELDTQYLTACINASFNEAATTGTAIQRRDYRQVEVPNLDSAQQTEIADALTKLANLQSTAEQLSQQIDSAVDAALGLVRYSGNSA</sequence>
<dbReference type="PANTHER" id="PTHR42998">
    <property type="entry name" value="TYPE I RESTRICTION ENZYME HINDVIIP M PROTEIN-RELATED"/>
    <property type="match status" value="1"/>
</dbReference>
<dbReference type="SUPFAM" id="SSF53335">
    <property type="entry name" value="S-adenosyl-L-methionine-dependent methyltransferases"/>
    <property type="match status" value="1"/>
</dbReference>
<organism evidence="5 6">
    <name type="scientific">Corynebacterium xerosis</name>
    <dbReference type="NCBI Taxonomy" id="1725"/>
    <lineage>
        <taxon>Bacteria</taxon>
        <taxon>Bacillati</taxon>
        <taxon>Actinomycetota</taxon>
        <taxon>Actinomycetes</taxon>
        <taxon>Mycobacteriales</taxon>
        <taxon>Corynebacteriaceae</taxon>
        <taxon>Corynebacterium</taxon>
    </lineage>
</organism>
<dbReference type="PANTHER" id="PTHR42998:SF1">
    <property type="entry name" value="TYPE I RESTRICTION ENZYME HINDI METHYLASE SUBUNIT"/>
    <property type="match status" value="1"/>
</dbReference>
<evidence type="ECO:0000313" key="6">
    <source>
        <dbReference type="Proteomes" id="UP001558353"/>
    </source>
</evidence>
<comment type="caution">
    <text evidence="5">The sequence shown here is derived from an EMBL/GenBank/DDBJ whole genome shotgun (WGS) entry which is preliminary data.</text>
</comment>
<feature type="domain" description="DNA methylase adenine-specific" evidence="4">
    <location>
        <begin position="218"/>
        <end position="419"/>
    </location>
</feature>
<evidence type="ECO:0000313" key="5">
    <source>
        <dbReference type="EMBL" id="MEX3528295.1"/>
    </source>
</evidence>
<keyword evidence="1" id="KW-0680">Restriction system</keyword>
<protein>
    <submittedName>
        <fullName evidence="5">N-6 DNA methylase</fullName>
    </submittedName>
</protein>
<dbReference type="RefSeq" id="WP_368522193.1">
    <property type="nucleotide sequence ID" value="NZ_JAYWMA010000003.1"/>
</dbReference>
<name>A0ABV3UUG1_9CORY</name>
<keyword evidence="5" id="KW-0808">Transferase</keyword>
<keyword evidence="3" id="KW-0175">Coiled coil</keyword>
<proteinExistence type="predicted"/>
<keyword evidence="5" id="KW-0489">Methyltransferase</keyword>
<dbReference type="Proteomes" id="UP001558353">
    <property type="component" value="Unassembled WGS sequence"/>
</dbReference>
<dbReference type="InterPro" id="IPR052916">
    <property type="entry name" value="Type-I_RE_MTase_Subunit"/>
</dbReference>
<evidence type="ECO:0000259" key="4">
    <source>
        <dbReference type="Pfam" id="PF02384"/>
    </source>
</evidence>
<keyword evidence="6" id="KW-1185">Reference proteome</keyword>
<accession>A0ABV3UUG1</accession>
<dbReference type="Gene3D" id="3.90.220.20">
    <property type="entry name" value="DNA methylase specificity domains"/>
    <property type="match status" value="1"/>
</dbReference>
<evidence type="ECO:0000256" key="3">
    <source>
        <dbReference type="SAM" id="Coils"/>
    </source>
</evidence>
<dbReference type="Gene3D" id="3.40.50.150">
    <property type="entry name" value="Vaccinia Virus protein VP39"/>
    <property type="match status" value="1"/>
</dbReference>
<dbReference type="InterPro" id="IPR003356">
    <property type="entry name" value="DNA_methylase_A-5"/>
</dbReference>